<reference evidence="1 2" key="1">
    <citation type="journal article" date="2019" name="Nat. Ecol. Evol.">
        <title>Megaphylogeny resolves global patterns of mushroom evolution.</title>
        <authorList>
            <person name="Varga T."/>
            <person name="Krizsan K."/>
            <person name="Foldi C."/>
            <person name="Dima B."/>
            <person name="Sanchez-Garcia M."/>
            <person name="Sanchez-Ramirez S."/>
            <person name="Szollosi G.J."/>
            <person name="Szarkandi J.G."/>
            <person name="Papp V."/>
            <person name="Albert L."/>
            <person name="Andreopoulos W."/>
            <person name="Angelini C."/>
            <person name="Antonin V."/>
            <person name="Barry K.W."/>
            <person name="Bougher N.L."/>
            <person name="Buchanan P."/>
            <person name="Buyck B."/>
            <person name="Bense V."/>
            <person name="Catcheside P."/>
            <person name="Chovatia M."/>
            <person name="Cooper J."/>
            <person name="Damon W."/>
            <person name="Desjardin D."/>
            <person name="Finy P."/>
            <person name="Geml J."/>
            <person name="Haridas S."/>
            <person name="Hughes K."/>
            <person name="Justo A."/>
            <person name="Karasinski D."/>
            <person name="Kautmanova I."/>
            <person name="Kiss B."/>
            <person name="Kocsube S."/>
            <person name="Kotiranta H."/>
            <person name="LaButti K.M."/>
            <person name="Lechner B.E."/>
            <person name="Liimatainen K."/>
            <person name="Lipzen A."/>
            <person name="Lukacs Z."/>
            <person name="Mihaltcheva S."/>
            <person name="Morgado L.N."/>
            <person name="Niskanen T."/>
            <person name="Noordeloos M.E."/>
            <person name="Ohm R.A."/>
            <person name="Ortiz-Santana B."/>
            <person name="Ovrebo C."/>
            <person name="Racz N."/>
            <person name="Riley R."/>
            <person name="Savchenko A."/>
            <person name="Shiryaev A."/>
            <person name="Soop K."/>
            <person name="Spirin V."/>
            <person name="Szebenyi C."/>
            <person name="Tomsovsky M."/>
            <person name="Tulloss R.E."/>
            <person name="Uehling J."/>
            <person name="Grigoriev I.V."/>
            <person name="Vagvolgyi C."/>
            <person name="Papp T."/>
            <person name="Martin F.M."/>
            <person name="Miettinen O."/>
            <person name="Hibbett D.S."/>
            <person name="Nagy L.G."/>
        </authorList>
    </citation>
    <scope>NUCLEOTIDE SEQUENCE [LARGE SCALE GENOMIC DNA]</scope>
    <source>
        <strain evidence="1 2">NL-1719</strain>
    </source>
</reference>
<organism evidence="1 2">
    <name type="scientific">Pluteus cervinus</name>
    <dbReference type="NCBI Taxonomy" id="181527"/>
    <lineage>
        <taxon>Eukaryota</taxon>
        <taxon>Fungi</taxon>
        <taxon>Dikarya</taxon>
        <taxon>Basidiomycota</taxon>
        <taxon>Agaricomycotina</taxon>
        <taxon>Agaricomycetes</taxon>
        <taxon>Agaricomycetidae</taxon>
        <taxon>Agaricales</taxon>
        <taxon>Pluteineae</taxon>
        <taxon>Pluteaceae</taxon>
        <taxon>Pluteus</taxon>
    </lineage>
</organism>
<dbReference type="Proteomes" id="UP000308600">
    <property type="component" value="Unassembled WGS sequence"/>
</dbReference>
<keyword evidence="2" id="KW-1185">Reference proteome</keyword>
<gene>
    <name evidence="1" type="ORF">BDN72DRAFT_774279</name>
</gene>
<proteinExistence type="predicted"/>
<dbReference type="EMBL" id="ML208465">
    <property type="protein sequence ID" value="TFK64692.1"/>
    <property type="molecule type" value="Genomic_DNA"/>
</dbReference>
<evidence type="ECO:0000313" key="1">
    <source>
        <dbReference type="EMBL" id="TFK64692.1"/>
    </source>
</evidence>
<name>A0ACD3AGH1_9AGAR</name>
<evidence type="ECO:0000313" key="2">
    <source>
        <dbReference type="Proteomes" id="UP000308600"/>
    </source>
</evidence>
<accession>A0ACD3AGH1</accession>
<protein>
    <submittedName>
        <fullName evidence="1">Uncharacterized protein</fullName>
    </submittedName>
</protein>
<sequence>MDAGGGGGGGGEDFEADDAGDDGPINGEFTGEDIRFAKLFTVEFPNENAGAPIDPPDGDSEHSENADDNPWAPFNSQLEWEIAKWAKLRRQGSTAFSDLLAIPGVRERLGLSYSNSRELNKIIDDELTSRRPRFQRTEVVVQNEVCELYYRDIIECIRSLWADKDLTPHLIFKPVKHYTDAEHKNRVYHDMHTAKWWWETQLALDGEAEGGTVIPILISSDKTTLTTFGGKSAYPIYMTIGNIPKELRRKPSCHAQILLGYLPIASFEHVPTASRRRTRTNLFHYCVNFILSPLQEAGENGINLQSGDNVWRRCHPIFATFVGDYPEQLLVTCIKTGECPLCTAKRKDIGSSLHHAPYRDLETISTAFDSVNSGATIFRRTCQDAGVKPVQNPFWRHLPYFNIYQSITPDVLHQLYQGVVKHLVSWLRKAYGDAEIDARCRRLPPNHQLRQFLKGITNLSRVTGKEHAQISRILLGIIIDAKPLQPHTTRRAKDLVHAIRNFLDFLFHVQYPIHTTTTLRDLLTDLNDFHKHKEVFIQLGIRKNFNIPKLHSLEHYFDMIQFYGTTDNYNTEYTERLHIDFAKEAFRSTNMKDEFPQMTLWLERREKTFEHEQLIHHHLARPASLSVRPPSLQQPWRLTMTKRPTVNHVLVEDLVSKYKATHFEQALSRFIFARQHPLYSWRRVEQEAHEIVLPDVPYPVYHYIKFVVDHHLKSETVDIIHAKPARSDKRGRMIPPRFDTALLSQSGNNRPRDYQVVQVHAIFTLPMSIVSEFLADDPDFGIPDNLSSSNTSIEEDRSPIHLAYVDMFTKFGTVNDVHSLYQIKRLVKDSEQVSRIVPISYLHRSVHLFPKFGPRADPSWTSSNVLDRCEHFFVNEFSDRNMYVLLNSD</sequence>